<evidence type="ECO:0000256" key="1">
    <source>
        <dbReference type="ARBA" id="ARBA00023172"/>
    </source>
</evidence>
<dbReference type="GO" id="GO:0003677">
    <property type="term" value="F:DNA binding"/>
    <property type="evidence" value="ECO:0007669"/>
    <property type="project" value="InterPro"/>
</dbReference>
<feature type="domain" description="Tyr recombinase" evidence="2">
    <location>
        <begin position="140"/>
        <end position="339"/>
    </location>
</feature>
<proteinExistence type="predicted"/>
<protein>
    <submittedName>
        <fullName evidence="3">Site-specific integrase</fullName>
    </submittedName>
</protein>
<name>A0A7L5BXK3_9RHOB</name>
<reference evidence="3 4" key="1">
    <citation type="submission" date="2020-02" db="EMBL/GenBank/DDBJ databases">
        <title>complete genome sequence of Rhodobacteraceae bacterium.</title>
        <authorList>
            <person name="Park J."/>
            <person name="Kim Y.-S."/>
            <person name="Kim K.-H."/>
        </authorList>
    </citation>
    <scope>NUCLEOTIDE SEQUENCE [LARGE SCALE GENOMIC DNA]</scope>
    <source>
        <strain evidence="3 4">RR4-56</strain>
    </source>
</reference>
<keyword evidence="4" id="KW-1185">Reference proteome</keyword>
<dbReference type="InterPro" id="IPR013762">
    <property type="entry name" value="Integrase-like_cat_sf"/>
</dbReference>
<keyword evidence="1" id="KW-0233">DNA recombination</keyword>
<evidence type="ECO:0000313" key="3">
    <source>
        <dbReference type="EMBL" id="QIE56655.1"/>
    </source>
</evidence>
<dbReference type="EMBL" id="CP049056">
    <property type="protein sequence ID" value="QIE56655.1"/>
    <property type="molecule type" value="Genomic_DNA"/>
</dbReference>
<dbReference type="GO" id="GO:0006310">
    <property type="term" value="P:DNA recombination"/>
    <property type="evidence" value="ECO:0007669"/>
    <property type="project" value="UniProtKB-KW"/>
</dbReference>
<dbReference type="InterPro" id="IPR002104">
    <property type="entry name" value="Integrase_catalytic"/>
</dbReference>
<dbReference type="Pfam" id="PF00589">
    <property type="entry name" value="Phage_integrase"/>
    <property type="match status" value="1"/>
</dbReference>
<dbReference type="InterPro" id="IPR011010">
    <property type="entry name" value="DNA_brk_join_enz"/>
</dbReference>
<evidence type="ECO:0000313" key="4">
    <source>
        <dbReference type="Proteomes" id="UP000503336"/>
    </source>
</evidence>
<dbReference type="KEGG" id="hdh:G5B40_15180"/>
<dbReference type="Gene3D" id="1.10.443.10">
    <property type="entry name" value="Intergrase catalytic core"/>
    <property type="match status" value="1"/>
</dbReference>
<dbReference type="SUPFAM" id="SSF56349">
    <property type="entry name" value="DNA breaking-rejoining enzymes"/>
    <property type="match status" value="1"/>
</dbReference>
<dbReference type="AlphaFoldDB" id="A0A7L5BXK3"/>
<dbReference type="PROSITE" id="PS51898">
    <property type="entry name" value="TYR_RECOMBINASE"/>
    <property type="match status" value="1"/>
</dbReference>
<organism evidence="3 4">
    <name type="scientific">Pikeienuella piscinae</name>
    <dbReference type="NCBI Taxonomy" id="2748098"/>
    <lineage>
        <taxon>Bacteria</taxon>
        <taxon>Pseudomonadati</taxon>
        <taxon>Pseudomonadota</taxon>
        <taxon>Alphaproteobacteria</taxon>
        <taxon>Rhodobacterales</taxon>
        <taxon>Paracoccaceae</taxon>
        <taxon>Pikeienuella</taxon>
    </lineage>
</organism>
<evidence type="ECO:0000259" key="2">
    <source>
        <dbReference type="PROSITE" id="PS51898"/>
    </source>
</evidence>
<gene>
    <name evidence="3" type="ORF">G5B40_15180</name>
</gene>
<dbReference type="Proteomes" id="UP000503336">
    <property type="component" value="Chromosome"/>
</dbReference>
<accession>A0A7L5BXK3</accession>
<dbReference type="GO" id="GO:0015074">
    <property type="term" value="P:DNA integration"/>
    <property type="evidence" value="ECO:0007669"/>
    <property type="project" value="InterPro"/>
</dbReference>
<sequence>MTRERRRLRVADWPDADRAMWVELFRTGDILDGAGPLAHLRPATRGIHETAYAFWLGFLRDAGVDLAAEAPVERMTDVRLLAYLTALDGLSLASRAQRVHRLYLTLRAAAPRRDWARLRTAALRLQRLESRAGARRLPAAEVSAATLVQLGAALVREAQDDPGLDPVARAVRARDGAAILLLAYCPLRIGNFARLESGRSLLESGDGYVIVIEPEAAKAGRSITMSVAAPAAAALRLWLGDHRPVLAKAERSGAFVWLARTGAPYAPYKFSERIAAITRLRLGAPISAHRFRACAATTIAEIAPDQARIIQPLLTHSTAKVADKAYNRAAMRTAVERYGEALDAVRAGSKTKRSG</sequence>
<dbReference type="RefSeq" id="WP_165100200.1">
    <property type="nucleotide sequence ID" value="NZ_CP049056.1"/>
</dbReference>